<dbReference type="InterPro" id="IPR036359">
    <property type="entry name" value="Thiol_cytolysin_sf"/>
</dbReference>
<proteinExistence type="predicted"/>
<dbReference type="AlphaFoldDB" id="A0A0B7H9W9"/>
<reference evidence="1 2" key="1">
    <citation type="submission" date="2015-01" db="EMBL/GenBank/DDBJ databases">
        <authorList>
            <person name="Xiang T."/>
            <person name="Song Y."/>
            <person name="Huang L."/>
            <person name="Wang B."/>
            <person name="Wu P."/>
        </authorList>
    </citation>
    <scope>NUCLEOTIDE SEQUENCE [LARGE SCALE GENOMIC DNA]</scope>
    <source>
        <strain evidence="1 2">Cc12</strain>
    </source>
</reference>
<dbReference type="Gene3D" id="3.40.30.40">
    <property type="entry name" value="Perfringolysin"/>
    <property type="match status" value="1"/>
</dbReference>
<accession>A0A0B7H9W9</accession>
<dbReference type="SUPFAM" id="SSF56978">
    <property type="entry name" value="Perfringolysin"/>
    <property type="match status" value="1"/>
</dbReference>
<dbReference type="GeneID" id="69581356"/>
<evidence type="ECO:0000313" key="1">
    <source>
        <dbReference type="EMBL" id="CEN35334.1"/>
    </source>
</evidence>
<evidence type="ECO:0000313" key="2">
    <source>
        <dbReference type="Proteomes" id="UP000044026"/>
    </source>
</evidence>
<dbReference type="PRINTS" id="PR01400">
    <property type="entry name" value="TACYTOLYSIN"/>
</dbReference>
<name>A0A0B7H9W9_9FLAO</name>
<dbReference type="InterPro" id="IPR036363">
    <property type="entry name" value="Thiol_cytolysin_ab_sf"/>
</dbReference>
<protein>
    <submittedName>
        <fullName evidence="1">Thiol-activated cytolysin</fullName>
    </submittedName>
</protein>
<sequence length="520" mass="57987">MQTQISVKAALLALSSTVLFSCQKELDNVNDSSSNLNAFVSALPSVKQIEPFSERLVASPQGRNQFGRLASDPILVSGGEKEYEQALQVEEQLLFSEDQEIFYPGALLKAKTVVEGSYAPIVTPRKPLTISTSLIGDKTSFTVENPRLSTVRDGISSLLTRSFDTPAANITYSYEEVHSESHLKIALGAGYNGTSTSVKGNFSFNKEDKKTRYVVKIQQVFYTLDLDLPEKPSDFFPDNFDYSQYLANEKEKPLFISSIKMGRVLLLGIESTLSKTDVEAKLNASFLGGKITAEAEAAFKELSQKSSIKGRVLGGNSALAGQTISNIEQVKKFLEDGASFSRQNPGIPISYKMRELGTNLPFKTVIYSKYLKTDSSPNSLKKLDFTIFFGRQDLTTATGNVVTRLGKSYIERKSAKSTAQGLREEVKFWNSTDVHIIKNIQALEKGEKIVFIFDRRDAKDELNEEFIFELPSFDELVNQAEKATNEKRNMYDKEGGNALKIKDKTDRLILTLELEKQRVY</sequence>
<dbReference type="Gene3D" id="3.30.1040.20">
    <property type="match status" value="1"/>
</dbReference>
<dbReference type="InterPro" id="IPR001869">
    <property type="entry name" value="Thiol_cytolysin"/>
</dbReference>
<dbReference type="EMBL" id="CDOE01000057">
    <property type="protein sequence ID" value="CEN35334.1"/>
    <property type="molecule type" value="Genomic_DNA"/>
</dbReference>
<dbReference type="Pfam" id="PF01289">
    <property type="entry name" value="Thiol_cytolysin"/>
    <property type="match status" value="1"/>
</dbReference>
<dbReference type="Proteomes" id="UP000044026">
    <property type="component" value="Unassembled WGS sequence"/>
</dbReference>
<dbReference type="Gene3D" id="3.90.840.10">
    <property type="entry name" value="Thiol-activated cytolysin superfamily/Thiol-activated cytolysin, alpha-beta domain"/>
    <property type="match status" value="1"/>
</dbReference>
<gene>
    <name evidence="1" type="ORF">CCAN12_600042</name>
</gene>
<dbReference type="GO" id="GO:0015485">
    <property type="term" value="F:cholesterol binding"/>
    <property type="evidence" value="ECO:0007669"/>
    <property type="project" value="InterPro"/>
</dbReference>
<organism evidence="1 2">
    <name type="scientific">Capnocytophaga canimorsus</name>
    <dbReference type="NCBI Taxonomy" id="28188"/>
    <lineage>
        <taxon>Bacteria</taxon>
        <taxon>Pseudomonadati</taxon>
        <taxon>Bacteroidota</taxon>
        <taxon>Flavobacteriia</taxon>
        <taxon>Flavobacteriales</taxon>
        <taxon>Flavobacteriaceae</taxon>
        <taxon>Capnocytophaga</taxon>
    </lineage>
</organism>
<dbReference type="RefSeq" id="WP_052456112.1">
    <property type="nucleotide sequence ID" value="NZ_CP022382.1"/>
</dbReference>